<reference evidence="1" key="1">
    <citation type="submission" date="2023-03" db="EMBL/GenBank/DDBJ databases">
        <title>Massive genome expansion in bonnet fungi (Mycena s.s.) driven by repeated elements and novel gene families across ecological guilds.</title>
        <authorList>
            <consortium name="Lawrence Berkeley National Laboratory"/>
            <person name="Harder C.B."/>
            <person name="Miyauchi S."/>
            <person name="Viragh M."/>
            <person name="Kuo A."/>
            <person name="Thoen E."/>
            <person name="Andreopoulos B."/>
            <person name="Lu D."/>
            <person name="Skrede I."/>
            <person name="Drula E."/>
            <person name="Henrissat B."/>
            <person name="Morin E."/>
            <person name="Kohler A."/>
            <person name="Barry K."/>
            <person name="LaButti K."/>
            <person name="Morin E."/>
            <person name="Salamov A."/>
            <person name="Lipzen A."/>
            <person name="Mereny Z."/>
            <person name="Hegedus B."/>
            <person name="Baldrian P."/>
            <person name="Stursova M."/>
            <person name="Weitz H."/>
            <person name="Taylor A."/>
            <person name="Grigoriev I.V."/>
            <person name="Nagy L.G."/>
            <person name="Martin F."/>
            <person name="Kauserud H."/>
        </authorList>
    </citation>
    <scope>NUCLEOTIDE SEQUENCE</scope>
    <source>
        <strain evidence="1">9284</strain>
    </source>
</reference>
<accession>A0AAD7F8V1</accession>
<gene>
    <name evidence="1" type="ORF">FB45DRAFT_881127</name>
</gene>
<dbReference type="Proteomes" id="UP001221142">
    <property type="component" value="Unassembled WGS sequence"/>
</dbReference>
<evidence type="ECO:0000313" key="2">
    <source>
        <dbReference type="Proteomes" id="UP001221142"/>
    </source>
</evidence>
<dbReference type="AlphaFoldDB" id="A0AAD7F8V1"/>
<comment type="caution">
    <text evidence="1">The sequence shown here is derived from an EMBL/GenBank/DDBJ whole genome shotgun (WGS) entry which is preliminary data.</text>
</comment>
<dbReference type="EMBL" id="JARKIF010000121">
    <property type="protein sequence ID" value="KAJ7603904.1"/>
    <property type="molecule type" value="Genomic_DNA"/>
</dbReference>
<protein>
    <submittedName>
        <fullName evidence="1">Uncharacterized protein</fullName>
    </submittedName>
</protein>
<feature type="non-terminal residue" evidence="1">
    <location>
        <position position="1"/>
    </location>
</feature>
<evidence type="ECO:0000313" key="1">
    <source>
        <dbReference type="EMBL" id="KAJ7603904.1"/>
    </source>
</evidence>
<keyword evidence="2" id="KW-1185">Reference proteome</keyword>
<organism evidence="1 2">
    <name type="scientific">Roridomyces roridus</name>
    <dbReference type="NCBI Taxonomy" id="1738132"/>
    <lineage>
        <taxon>Eukaryota</taxon>
        <taxon>Fungi</taxon>
        <taxon>Dikarya</taxon>
        <taxon>Basidiomycota</taxon>
        <taxon>Agaricomycotina</taxon>
        <taxon>Agaricomycetes</taxon>
        <taxon>Agaricomycetidae</taxon>
        <taxon>Agaricales</taxon>
        <taxon>Marasmiineae</taxon>
        <taxon>Mycenaceae</taxon>
        <taxon>Roridomyces</taxon>
    </lineage>
</organism>
<sequence length="178" mass="19697">SAQRCIHRPPVRLPRAGCPSLPTLSTSLSAGPTCAPRILRSSSVVLPDGSTTRGRERGCSQLADRFVSHVKTTGAAMLHVVTPGVRRTSIVRVRRYAGVEHGISTAVVSSMRDVKHARSRWMPSLEDEEYLDVVRRDVKPDEVENVVEHSRASPLRFNRTLRSFNSGTSKFIRQAVEL</sequence>
<name>A0AAD7F8V1_9AGAR</name>
<proteinExistence type="predicted"/>